<sequence length="90" mass="10298">MVTIYKVQGIEAIHSYTEFLKELDKGNIENVKAPAIAVDYWHLPADATLRDVVMVVREDEAHHRDVNHFASDIHYEGRELKDSPAPIGYH</sequence>
<dbReference type="PANTHER" id="PTHR31803:SF3">
    <property type="entry name" value="ALTERNATIVE OXIDASE"/>
    <property type="match status" value="1"/>
</dbReference>
<keyword evidence="7 14" id="KW-0812">Transmembrane</keyword>
<evidence type="ECO:0000256" key="5">
    <source>
        <dbReference type="ARBA" id="ARBA00022448"/>
    </source>
</evidence>
<keyword evidence="11 14" id="KW-0560">Oxidoreductase</keyword>
<evidence type="ECO:0000256" key="4">
    <source>
        <dbReference type="ARBA" id="ARBA00011748"/>
    </source>
</evidence>
<evidence type="ECO:0000256" key="1">
    <source>
        <dbReference type="ARBA" id="ARBA00001192"/>
    </source>
</evidence>
<protein>
    <recommendedName>
        <fullName evidence="14">Ubiquinol oxidase</fullName>
        <ecNumber evidence="14">1.10.3.11</ecNumber>
    </recommendedName>
</protein>
<keyword evidence="9 14" id="KW-0249">Electron transport</keyword>
<comment type="cofactor">
    <cofactor evidence="14">
        <name>Fe cation</name>
        <dbReference type="ChEBI" id="CHEBI:24875"/>
    </cofactor>
    <text evidence="14">Binds 2 iron ions per subunit.</text>
</comment>
<evidence type="ECO:0000256" key="3">
    <source>
        <dbReference type="ARBA" id="ARBA00008388"/>
    </source>
</evidence>
<evidence type="ECO:0000313" key="15">
    <source>
        <dbReference type="EMBL" id="GJS59085.1"/>
    </source>
</evidence>
<dbReference type="InterPro" id="IPR038659">
    <property type="entry name" value="AOX_sf"/>
</dbReference>
<dbReference type="EC" id="1.10.3.11" evidence="14"/>
<keyword evidence="13 14" id="KW-0472">Membrane</keyword>
<accession>A0ABQ4X1T6</accession>
<dbReference type="PANTHER" id="PTHR31803">
    <property type="entry name" value="ALTERNATIVE OXIDASE"/>
    <property type="match status" value="1"/>
</dbReference>
<comment type="caution">
    <text evidence="15">The sequence shown here is derived from an EMBL/GenBank/DDBJ whole genome shotgun (WGS) entry which is preliminary data.</text>
</comment>
<reference evidence="15" key="1">
    <citation type="journal article" date="2022" name="Int. J. Mol. Sci.">
        <title>Draft Genome of Tanacetum Coccineum: Genomic Comparison of Closely Related Tanacetum-Family Plants.</title>
        <authorList>
            <person name="Yamashiro T."/>
            <person name="Shiraishi A."/>
            <person name="Nakayama K."/>
            <person name="Satake H."/>
        </authorList>
    </citation>
    <scope>NUCLEOTIDE SEQUENCE</scope>
</reference>
<evidence type="ECO:0000256" key="6">
    <source>
        <dbReference type="ARBA" id="ARBA00022660"/>
    </source>
</evidence>
<keyword evidence="6 14" id="KW-0679">Respiratory chain</keyword>
<keyword evidence="16" id="KW-1185">Reference proteome</keyword>
<comment type="similarity">
    <text evidence="3 14">Belongs to the alternative oxidase family.</text>
</comment>
<name>A0ABQ4X1T6_9ASTR</name>
<dbReference type="InterPro" id="IPR002680">
    <property type="entry name" value="AOX"/>
</dbReference>
<evidence type="ECO:0000256" key="8">
    <source>
        <dbReference type="ARBA" id="ARBA00022723"/>
    </source>
</evidence>
<evidence type="ECO:0000256" key="13">
    <source>
        <dbReference type="ARBA" id="ARBA00023136"/>
    </source>
</evidence>
<evidence type="ECO:0000256" key="9">
    <source>
        <dbReference type="ARBA" id="ARBA00022982"/>
    </source>
</evidence>
<evidence type="ECO:0000256" key="11">
    <source>
        <dbReference type="ARBA" id="ARBA00023002"/>
    </source>
</evidence>
<dbReference type="Pfam" id="PF01786">
    <property type="entry name" value="AOX"/>
    <property type="match status" value="1"/>
</dbReference>
<comment type="catalytic activity">
    <reaction evidence="1 14">
        <text>2 a ubiquinol + O2 = 2 a ubiquinone + 2 H2O</text>
        <dbReference type="Rhea" id="RHEA:30255"/>
        <dbReference type="Rhea" id="RHEA-COMP:9565"/>
        <dbReference type="Rhea" id="RHEA-COMP:9566"/>
        <dbReference type="ChEBI" id="CHEBI:15377"/>
        <dbReference type="ChEBI" id="CHEBI:15379"/>
        <dbReference type="ChEBI" id="CHEBI:16389"/>
        <dbReference type="ChEBI" id="CHEBI:17976"/>
        <dbReference type="EC" id="1.10.3.11"/>
    </reaction>
</comment>
<evidence type="ECO:0000256" key="7">
    <source>
        <dbReference type="ARBA" id="ARBA00022692"/>
    </source>
</evidence>
<gene>
    <name evidence="15" type="ORF">Tco_0653869</name>
</gene>
<evidence type="ECO:0000256" key="2">
    <source>
        <dbReference type="ARBA" id="ARBA00004448"/>
    </source>
</evidence>
<reference evidence="15" key="2">
    <citation type="submission" date="2022-01" db="EMBL/GenBank/DDBJ databases">
        <authorList>
            <person name="Yamashiro T."/>
            <person name="Shiraishi A."/>
            <person name="Satake H."/>
            <person name="Nakayama K."/>
        </authorList>
    </citation>
    <scope>NUCLEOTIDE SEQUENCE</scope>
</reference>
<dbReference type="Gene3D" id="1.20.1260.140">
    <property type="entry name" value="Alternative oxidase"/>
    <property type="match status" value="1"/>
</dbReference>
<dbReference type="Proteomes" id="UP001151760">
    <property type="component" value="Unassembled WGS sequence"/>
</dbReference>
<evidence type="ECO:0000256" key="10">
    <source>
        <dbReference type="ARBA" id="ARBA00022989"/>
    </source>
</evidence>
<keyword evidence="5" id="KW-0813">Transport</keyword>
<dbReference type="EMBL" id="BQNB010009125">
    <property type="protein sequence ID" value="GJS59085.1"/>
    <property type="molecule type" value="Genomic_DNA"/>
</dbReference>
<proteinExistence type="inferred from homology"/>
<keyword evidence="12 14" id="KW-0408">Iron</keyword>
<organism evidence="15 16">
    <name type="scientific">Tanacetum coccineum</name>
    <dbReference type="NCBI Taxonomy" id="301880"/>
    <lineage>
        <taxon>Eukaryota</taxon>
        <taxon>Viridiplantae</taxon>
        <taxon>Streptophyta</taxon>
        <taxon>Embryophyta</taxon>
        <taxon>Tracheophyta</taxon>
        <taxon>Spermatophyta</taxon>
        <taxon>Magnoliopsida</taxon>
        <taxon>eudicotyledons</taxon>
        <taxon>Gunneridae</taxon>
        <taxon>Pentapetalae</taxon>
        <taxon>asterids</taxon>
        <taxon>campanulids</taxon>
        <taxon>Asterales</taxon>
        <taxon>Asteraceae</taxon>
        <taxon>Asteroideae</taxon>
        <taxon>Anthemideae</taxon>
        <taxon>Anthemidinae</taxon>
        <taxon>Tanacetum</taxon>
    </lineage>
</organism>
<evidence type="ECO:0000256" key="12">
    <source>
        <dbReference type="ARBA" id="ARBA00023004"/>
    </source>
</evidence>
<keyword evidence="10" id="KW-1133">Transmembrane helix</keyword>
<keyword evidence="8 14" id="KW-0479">Metal-binding</keyword>
<comment type="subunit">
    <text evidence="4">Homodimer; disulfide-linked.</text>
</comment>
<evidence type="ECO:0000313" key="16">
    <source>
        <dbReference type="Proteomes" id="UP001151760"/>
    </source>
</evidence>
<evidence type="ECO:0000256" key="14">
    <source>
        <dbReference type="RuleBase" id="RU003779"/>
    </source>
</evidence>
<comment type="subcellular location">
    <subcellularLocation>
        <location evidence="2">Mitochondrion inner membrane</location>
        <topology evidence="2">Multi-pass membrane protein</topology>
    </subcellularLocation>
</comment>